<keyword evidence="2" id="KW-1185">Reference proteome</keyword>
<evidence type="ECO:0000256" key="1">
    <source>
        <dbReference type="SAM" id="Phobius"/>
    </source>
</evidence>
<proteinExistence type="predicted"/>
<organism evidence="2 3">
    <name type="scientific">Parastrongyloides trichosuri</name>
    <name type="common">Possum-specific nematode worm</name>
    <dbReference type="NCBI Taxonomy" id="131310"/>
    <lineage>
        <taxon>Eukaryota</taxon>
        <taxon>Metazoa</taxon>
        <taxon>Ecdysozoa</taxon>
        <taxon>Nematoda</taxon>
        <taxon>Chromadorea</taxon>
        <taxon>Rhabditida</taxon>
        <taxon>Tylenchina</taxon>
        <taxon>Panagrolaimomorpha</taxon>
        <taxon>Strongyloidoidea</taxon>
        <taxon>Strongyloididae</taxon>
        <taxon>Parastrongyloides</taxon>
    </lineage>
</organism>
<reference evidence="3" key="1">
    <citation type="submission" date="2017-02" db="UniProtKB">
        <authorList>
            <consortium name="WormBaseParasite"/>
        </authorList>
    </citation>
    <scope>IDENTIFICATION</scope>
</reference>
<keyword evidence="1" id="KW-0812">Transmembrane</keyword>
<feature type="transmembrane region" description="Helical" evidence="1">
    <location>
        <begin position="30"/>
        <end position="51"/>
    </location>
</feature>
<dbReference type="STRING" id="131310.A0A0N4ZUW3"/>
<accession>A0A0N4ZUW3</accession>
<evidence type="ECO:0000313" key="2">
    <source>
        <dbReference type="Proteomes" id="UP000038045"/>
    </source>
</evidence>
<dbReference type="AlphaFoldDB" id="A0A0N4ZUW3"/>
<dbReference type="WBParaSite" id="PTRK_0001237600.1">
    <property type="protein sequence ID" value="PTRK_0001237600.1"/>
    <property type="gene ID" value="PTRK_0001237600"/>
</dbReference>
<protein>
    <submittedName>
        <fullName evidence="3">Small integral membrane protein 20</fullName>
    </submittedName>
</protein>
<sequence>MRIPDGVKAPFLLRMKSKFPVINSMTRPSLGSVAVFGVSLLTIVAVYEVVVQPKFNADYYKQSQMEKRALIHGSREDLAHGMRPWSDPFKPPK</sequence>
<dbReference type="Proteomes" id="UP000038045">
    <property type="component" value="Unplaced"/>
</dbReference>
<keyword evidence="1" id="KW-0472">Membrane</keyword>
<keyword evidence="1" id="KW-1133">Transmembrane helix</keyword>
<evidence type="ECO:0000313" key="3">
    <source>
        <dbReference type="WBParaSite" id="PTRK_0001237600.1"/>
    </source>
</evidence>
<name>A0A0N4ZUW3_PARTI</name>